<comment type="similarity">
    <text evidence="2 9 10">Belongs to the RecF family.</text>
</comment>
<name>A0A162KLT9_9PROT</name>
<evidence type="ECO:0000256" key="2">
    <source>
        <dbReference type="ARBA" id="ARBA00008016"/>
    </source>
</evidence>
<dbReference type="InterPro" id="IPR042174">
    <property type="entry name" value="RecF_2"/>
</dbReference>
<keyword evidence="9 10" id="KW-0742">SOS response</keyword>
<evidence type="ECO:0000313" key="12">
    <source>
        <dbReference type="EMBL" id="HAE47996.1"/>
    </source>
</evidence>
<dbReference type="GO" id="GO:0005524">
    <property type="term" value="F:ATP binding"/>
    <property type="evidence" value="ECO:0007669"/>
    <property type="project" value="UniProtKB-UniRule"/>
</dbReference>
<dbReference type="RefSeq" id="WP_062765893.1">
    <property type="nucleotide sequence ID" value="NZ_CP121045.1"/>
</dbReference>
<dbReference type="InterPro" id="IPR001238">
    <property type="entry name" value="DNA-binding_RecF"/>
</dbReference>
<dbReference type="GeneID" id="97239858"/>
<dbReference type="InterPro" id="IPR018078">
    <property type="entry name" value="DNA-binding_RecF_CS"/>
</dbReference>
<reference evidence="12 15" key="2">
    <citation type="journal article" date="2018" name="Nat. Biotechnol.">
        <title>A standardized bacterial taxonomy based on genome phylogeny substantially revises the tree of life.</title>
        <authorList>
            <person name="Parks D.H."/>
            <person name="Chuvochina M."/>
            <person name="Waite D.W."/>
            <person name="Rinke C."/>
            <person name="Skarshewski A."/>
            <person name="Chaumeil P.A."/>
            <person name="Hugenholtz P."/>
        </authorList>
    </citation>
    <scope>NUCLEOTIDE SEQUENCE [LARGE SCALE GENOMIC DNA]</scope>
    <source>
        <strain evidence="12">UBA8739</strain>
    </source>
</reference>
<dbReference type="GO" id="GO:0005737">
    <property type="term" value="C:cytoplasm"/>
    <property type="evidence" value="ECO:0007669"/>
    <property type="project" value="UniProtKB-SubCell"/>
</dbReference>
<dbReference type="EMBL" id="LPZR01000170">
    <property type="protein sequence ID" value="KYO51585.1"/>
    <property type="molecule type" value="Genomic_DNA"/>
</dbReference>
<dbReference type="PROSITE" id="PS00618">
    <property type="entry name" value="RECF_2"/>
    <property type="match status" value="1"/>
</dbReference>
<comment type="function">
    <text evidence="9 10">The RecF protein is involved in DNA metabolism; it is required for DNA replication and normal SOS inducibility. RecF binds preferentially to single-stranded, linear DNA. It also seems to bind ATP.</text>
</comment>
<proteinExistence type="inferred from homology"/>
<dbReference type="GO" id="GO:0000731">
    <property type="term" value="P:DNA synthesis involved in DNA repair"/>
    <property type="evidence" value="ECO:0007669"/>
    <property type="project" value="TreeGrafter"/>
</dbReference>
<keyword evidence="9 10" id="KW-0234">DNA repair</keyword>
<keyword evidence="4 9" id="KW-0963">Cytoplasm</keyword>
<dbReference type="GO" id="GO:0006302">
    <property type="term" value="P:double-strand break repair"/>
    <property type="evidence" value="ECO:0007669"/>
    <property type="project" value="TreeGrafter"/>
</dbReference>
<dbReference type="NCBIfam" id="TIGR00611">
    <property type="entry name" value="recf"/>
    <property type="match status" value="1"/>
</dbReference>
<keyword evidence="7 9" id="KW-0067">ATP-binding</keyword>
<organism evidence="13 14">
    <name type="scientific">Tistrella mobilis</name>
    <dbReference type="NCBI Taxonomy" id="171437"/>
    <lineage>
        <taxon>Bacteria</taxon>
        <taxon>Pseudomonadati</taxon>
        <taxon>Pseudomonadota</taxon>
        <taxon>Alphaproteobacteria</taxon>
        <taxon>Geminicoccales</taxon>
        <taxon>Geminicoccaceae</taxon>
        <taxon>Tistrella</taxon>
    </lineage>
</organism>
<evidence type="ECO:0000256" key="7">
    <source>
        <dbReference type="ARBA" id="ARBA00022840"/>
    </source>
</evidence>
<dbReference type="GO" id="GO:0003697">
    <property type="term" value="F:single-stranded DNA binding"/>
    <property type="evidence" value="ECO:0007669"/>
    <property type="project" value="UniProtKB-UniRule"/>
</dbReference>
<evidence type="ECO:0000313" key="13">
    <source>
        <dbReference type="EMBL" id="KYO51585.1"/>
    </source>
</evidence>
<evidence type="ECO:0000313" key="15">
    <source>
        <dbReference type="Proteomes" id="UP000257706"/>
    </source>
</evidence>
<evidence type="ECO:0000256" key="3">
    <source>
        <dbReference type="ARBA" id="ARBA00020170"/>
    </source>
</evidence>
<keyword evidence="8 9" id="KW-0238">DNA-binding</keyword>
<sequence>MITPDPTDFPEPTAGAASLRPGVMRPAITRLVLTGFRNYPTLRLALDPAPVVLTGPNGAGKTNLLEAVSMLAPGRGLRGARLGEMDRLIPGVEGRSGGGWAVAATVETADGPVEVGTGLAGGGLERERRIVRVDGRNASAAELGRRWSVLWVTPAMDRLFVEAAGNRRRFFDRLVYGLDPDHAGRIAAYEQAMRERARLLRDGRRDPAWLGTLEATMAARGVAIAAARLGFASQLKSVLAAGGHGFPKARIAIEGEVEAALAGQPALAVEDGLARRLAENRGIDADTGTTRAGVHRTDLAVTHEGNGMPAARCSTGEQKALLLALVLAVARLKRTVEGSAPILLLDEVAAHLDAERRDALYDVLVSLGAQAWLTGTDRPLFAGLGGGRAQFVRITDASAIRDQIVDPAGTPLPAAGDHDRG</sequence>
<dbReference type="EMBL" id="DMAI01000172">
    <property type="protein sequence ID" value="HAE47996.1"/>
    <property type="molecule type" value="Genomic_DNA"/>
</dbReference>
<keyword evidence="5 9" id="KW-0235">DNA replication</keyword>
<dbReference type="InterPro" id="IPR003593">
    <property type="entry name" value="AAA+_ATPase"/>
</dbReference>
<evidence type="ECO:0000256" key="5">
    <source>
        <dbReference type="ARBA" id="ARBA00022705"/>
    </source>
</evidence>
<dbReference type="InterPro" id="IPR003395">
    <property type="entry name" value="RecF/RecN/SMC_N"/>
</dbReference>
<dbReference type="Proteomes" id="UP000075787">
    <property type="component" value="Unassembled WGS sequence"/>
</dbReference>
<dbReference type="OrthoDB" id="9803889at2"/>
<evidence type="ECO:0000313" key="14">
    <source>
        <dbReference type="Proteomes" id="UP000075787"/>
    </source>
</evidence>
<reference evidence="13 14" key="1">
    <citation type="submission" date="2015-12" db="EMBL/GenBank/DDBJ databases">
        <title>Genome sequence of Tistrella mobilis MCCC 1A02139.</title>
        <authorList>
            <person name="Lu L."/>
            <person name="Lai Q."/>
            <person name="Shao Z."/>
            <person name="Qian P."/>
        </authorList>
    </citation>
    <scope>NUCLEOTIDE SEQUENCE [LARGE SCALE GENOMIC DNA]</scope>
    <source>
        <strain evidence="13 14">MCCC 1A02139</strain>
    </source>
</reference>
<evidence type="ECO:0000256" key="4">
    <source>
        <dbReference type="ARBA" id="ARBA00022490"/>
    </source>
</evidence>
<dbReference type="InterPro" id="IPR027417">
    <property type="entry name" value="P-loop_NTPase"/>
</dbReference>
<dbReference type="Gene3D" id="3.40.50.300">
    <property type="entry name" value="P-loop containing nucleotide triphosphate hydrolases"/>
    <property type="match status" value="1"/>
</dbReference>
<dbReference type="PROSITE" id="PS00617">
    <property type="entry name" value="RECF_1"/>
    <property type="match status" value="1"/>
</dbReference>
<evidence type="ECO:0000256" key="1">
    <source>
        <dbReference type="ARBA" id="ARBA00004496"/>
    </source>
</evidence>
<dbReference type="Gene3D" id="1.20.1050.90">
    <property type="entry name" value="RecF/RecN/SMC, N-terminal domain"/>
    <property type="match status" value="1"/>
</dbReference>
<keyword evidence="6 9" id="KW-0547">Nucleotide-binding</keyword>
<accession>A0A162KLT9</accession>
<dbReference type="GO" id="GO:0006260">
    <property type="term" value="P:DNA replication"/>
    <property type="evidence" value="ECO:0007669"/>
    <property type="project" value="UniProtKB-UniRule"/>
</dbReference>
<dbReference type="HAMAP" id="MF_00365">
    <property type="entry name" value="RecF"/>
    <property type="match status" value="1"/>
</dbReference>
<dbReference type="SUPFAM" id="SSF52540">
    <property type="entry name" value="P-loop containing nucleoside triphosphate hydrolases"/>
    <property type="match status" value="1"/>
</dbReference>
<feature type="binding site" evidence="9">
    <location>
        <begin position="55"/>
        <end position="62"/>
    </location>
    <ligand>
        <name>ATP</name>
        <dbReference type="ChEBI" id="CHEBI:30616"/>
    </ligand>
</feature>
<evidence type="ECO:0000256" key="9">
    <source>
        <dbReference type="HAMAP-Rule" id="MF_00365"/>
    </source>
</evidence>
<dbReference type="SMART" id="SM00382">
    <property type="entry name" value="AAA"/>
    <property type="match status" value="1"/>
</dbReference>
<evidence type="ECO:0000256" key="8">
    <source>
        <dbReference type="ARBA" id="ARBA00023125"/>
    </source>
</evidence>
<comment type="caution">
    <text evidence="13">The sequence shown here is derived from an EMBL/GenBank/DDBJ whole genome shotgun (WGS) entry which is preliminary data.</text>
</comment>
<gene>
    <name evidence="9" type="primary">recF</name>
    <name evidence="13" type="ORF">AUP44_08270</name>
    <name evidence="12" type="ORF">DCK97_11295</name>
</gene>
<evidence type="ECO:0000259" key="11">
    <source>
        <dbReference type="SMART" id="SM00382"/>
    </source>
</evidence>
<dbReference type="GO" id="GO:0009432">
    <property type="term" value="P:SOS response"/>
    <property type="evidence" value="ECO:0007669"/>
    <property type="project" value="UniProtKB-UniRule"/>
</dbReference>
<evidence type="ECO:0000256" key="10">
    <source>
        <dbReference type="RuleBase" id="RU000578"/>
    </source>
</evidence>
<dbReference type="Pfam" id="PF02463">
    <property type="entry name" value="SMC_N"/>
    <property type="match status" value="1"/>
</dbReference>
<evidence type="ECO:0000256" key="6">
    <source>
        <dbReference type="ARBA" id="ARBA00022741"/>
    </source>
</evidence>
<dbReference type="AlphaFoldDB" id="A0A162KLT9"/>
<dbReference type="PANTHER" id="PTHR32182:SF0">
    <property type="entry name" value="DNA REPLICATION AND REPAIR PROTEIN RECF"/>
    <property type="match status" value="1"/>
</dbReference>
<comment type="subcellular location">
    <subcellularLocation>
        <location evidence="1 9 10">Cytoplasm</location>
    </subcellularLocation>
</comment>
<dbReference type="PANTHER" id="PTHR32182">
    <property type="entry name" value="DNA REPLICATION AND REPAIR PROTEIN RECF"/>
    <property type="match status" value="1"/>
</dbReference>
<dbReference type="Proteomes" id="UP000257706">
    <property type="component" value="Unassembled WGS sequence"/>
</dbReference>
<keyword evidence="9 10" id="KW-0227">DNA damage</keyword>
<feature type="domain" description="AAA+ ATPase" evidence="11">
    <location>
        <begin position="47"/>
        <end position="395"/>
    </location>
</feature>
<protein>
    <recommendedName>
        <fullName evidence="3 9">DNA replication and repair protein RecF</fullName>
    </recommendedName>
</protein>